<feature type="region of interest" description="Disordered" evidence="1">
    <location>
        <begin position="34"/>
        <end position="65"/>
    </location>
</feature>
<dbReference type="AlphaFoldDB" id="A0A1E1XMJ0"/>
<name>A0A1E1XMJ0_AMBSC</name>
<sequence>MEYSVEGESITPEEFEAGEWAWVLKAQDRFKKTVYGDHSESRPTEKQAGSDGRQTHGAAQVKRGKAPVWKKRGPFLKMPAKDFKVVCRPKNWDLSIVTPRELGCALRAAAKLTNATAVEEDLVRVNETNNTMTVNTPCMNRSGAYANVKTLKLGGRDLEVSAYVAAPENSVRGVIYNAYNGCPLAEIRAGFLKRNEDMEILDARPLGKSTFCTTKHR</sequence>
<accession>A0A1E1XMJ0</accession>
<reference evidence="2" key="1">
    <citation type="submission" date="2016-09" db="EMBL/GenBank/DDBJ databases">
        <authorList>
            <person name="Capua I."/>
            <person name="De Benedictis P."/>
            <person name="Joannis T."/>
            <person name="Lombin L.H."/>
            <person name="Cattoli G."/>
        </authorList>
    </citation>
    <scope>NUCLEOTIDE SEQUENCE</scope>
</reference>
<feature type="compositionally biased region" description="Basic and acidic residues" evidence="1">
    <location>
        <begin position="34"/>
        <end position="45"/>
    </location>
</feature>
<proteinExistence type="evidence at transcript level"/>
<protein>
    <submittedName>
        <fullName evidence="2">Uncharacterized protein</fullName>
    </submittedName>
</protein>
<evidence type="ECO:0000256" key="1">
    <source>
        <dbReference type="SAM" id="MobiDB-lite"/>
    </source>
</evidence>
<organism evidence="2">
    <name type="scientific">Amblyomma sculptum</name>
    <name type="common">Tick</name>
    <dbReference type="NCBI Taxonomy" id="1581419"/>
    <lineage>
        <taxon>Eukaryota</taxon>
        <taxon>Metazoa</taxon>
        <taxon>Ecdysozoa</taxon>
        <taxon>Arthropoda</taxon>
        <taxon>Chelicerata</taxon>
        <taxon>Arachnida</taxon>
        <taxon>Acari</taxon>
        <taxon>Parasitiformes</taxon>
        <taxon>Ixodida</taxon>
        <taxon>Ixodoidea</taxon>
        <taxon>Ixodidae</taxon>
        <taxon>Amblyomminae</taxon>
        <taxon>Amblyomma</taxon>
    </lineage>
</organism>
<evidence type="ECO:0000313" key="2">
    <source>
        <dbReference type="EMBL" id="JAU00563.1"/>
    </source>
</evidence>
<reference evidence="2" key="2">
    <citation type="journal article" date="2017" name="Front. Cell. Infect. Microbiol.">
        <title>Analysis of the Salivary Gland Transcriptome of Unfed and Partially Fed Amblyomma sculptum Ticks and Descriptive Proteome of the Saliva.</title>
        <authorList>
            <person name="Esteves E."/>
            <person name="Maruyama S.R."/>
            <person name="Kawahara R."/>
            <person name="Fujita A."/>
            <person name="Martins L.A."/>
            <person name="Righi A.A."/>
            <person name="Costa F.B."/>
            <person name="Palmisano G."/>
            <person name="Labruna M.B."/>
            <person name="Sa-Nunes A."/>
            <person name="Ribeiro J.M.C."/>
            <person name="Fogaca A.C."/>
        </authorList>
    </citation>
    <scope>NUCLEOTIDE SEQUENCE</scope>
</reference>
<dbReference type="EMBL" id="GFAA01002872">
    <property type="protein sequence ID" value="JAU00563.1"/>
    <property type="molecule type" value="mRNA"/>
</dbReference>